<evidence type="ECO:0000259" key="1">
    <source>
        <dbReference type="Pfam" id="PF12706"/>
    </source>
</evidence>
<name>A0ABW5NFA9_9SPHI</name>
<comment type="caution">
    <text evidence="2">The sequence shown here is derived from an EMBL/GenBank/DDBJ whole genome shotgun (WGS) entry which is preliminary data.</text>
</comment>
<sequence length="347" mass="39454">MRQDKFGKSPSGARLERIKQSPNYKNGQFQNISKTTTLAEGHNYFDVLYESYIKRKPRKYPSGKIPSVKTDLLNLAADEDILVWFGHSSYFMQIDGKRILVDPVFSGNASPIPGTVKSFDGTDVYTVADLPDIDYLFISHDHYDHVDYETLIALKEKTRKVICGLGVGAHFEHWGYNSDNILEGDWGDKIALDNGFVAFVETARHFSGRGFSTNNTLWASYVLQTPTMKIYIGGDSGYDRHYVEIGKKYGSFDLAILDNGQYDEAWKYIHHLPEDVLKASRDLNAKRILPVHSSKFVLGSHDWDEPLAKIIELNQSYNIPLLTPMIGEAVQLKSNQQKFSAWWLEVK</sequence>
<dbReference type="Proteomes" id="UP001597393">
    <property type="component" value="Unassembled WGS sequence"/>
</dbReference>
<evidence type="ECO:0000313" key="2">
    <source>
        <dbReference type="EMBL" id="MFD2597657.1"/>
    </source>
</evidence>
<feature type="domain" description="Metallo-beta-lactamase" evidence="1">
    <location>
        <begin position="98"/>
        <end position="292"/>
    </location>
</feature>
<keyword evidence="3" id="KW-1185">Reference proteome</keyword>
<evidence type="ECO:0000313" key="3">
    <source>
        <dbReference type="Proteomes" id="UP001597393"/>
    </source>
</evidence>
<dbReference type="Gene3D" id="3.60.15.10">
    <property type="entry name" value="Ribonuclease Z/Hydroxyacylglutathione hydrolase-like"/>
    <property type="match status" value="1"/>
</dbReference>
<dbReference type="PANTHER" id="PTHR15032">
    <property type="entry name" value="N-ACYL-PHOSPHATIDYLETHANOLAMINE-HYDROLYZING PHOSPHOLIPASE D"/>
    <property type="match status" value="1"/>
</dbReference>
<proteinExistence type="predicted"/>
<dbReference type="PANTHER" id="PTHR15032:SF4">
    <property type="entry name" value="N-ACYL-PHOSPHATIDYLETHANOLAMINE-HYDROLYZING PHOSPHOLIPASE D"/>
    <property type="match status" value="1"/>
</dbReference>
<dbReference type="EMBL" id="JBHUMA010000004">
    <property type="protein sequence ID" value="MFD2597657.1"/>
    <property type="molecule type" value="Genomic_DNA"/>
</dbReference>
<accession>A0ABW5NFA9</accession>
<dbReference type="RefSeq" id="WP_380866955.1">
    <property type="nucleotide sequence ID" value="NZ_JBHUMA010000004.1"/>
</dbReference>
<organism evidence="2 3">
    <name type="scientific">Sphingobacterium corticis</name>
    <dbReference type="NCBI Taxonomy" id="1812823"/>
    <lineage>
        <taxon>Bacteria</taxon>
        <taxon>Pseudomonadati</taxon>
        <taxon>Bacteroidota</taxon>
        <taxon>Sphingobacteriia</taxon>
        <taxon>Sphingobacteriales</taxon>
        <taxon>Sphingobacteriaceae</taxon>
        <taxon>Sphingobacterium</taxon>
    </lineage>
</organism>
<protein>
    <submittedName>
        <fullName evidence="2">MBL fold metallo-hydrolase</fullName>
    </submittedName>
</protein>
<dbReference type="InterPro" id="IPR036866">
    <property type="entry name" value="RibonucZ/Hydroxyglut_hydro"/>
</dbReference>
<dbReference type="Pfam" id="PF12706">
    <property type="entry name" value="Lactamase_B_2"/>
    <property type="match status" value="1"/>
</dbReference>
<dbReference type="PIRSF" id="PIRSF038896">
    <property type="entry name" value="NAPE-PLD"/>
    <property type="match status" value="1"/>
</dbReference>
<gene>
    <name evidence="2" type="ORF">ACFSQ3_01730</name>
</gene>
<dbReference type="SUPFAM" id="SSF56281">
    <property type="entry name" value="Metallo-hydrolase/oxidoreductase"/>
    <property type="match status" value="1"/>
</dbReference>
<reference evidence="3" key="1">
    <citation type="journal article" date="2019" name="Int. J. Syst. Evol. Microbiol.">
        <title>The Global Catalogue of Microorganisms (GCM) 10K type strain sequencing project: providing services to taxonomists for standard genome sequencing and annotation.</title>
        <authorList>
            <consortium name="The Broad Institute Genomics Platform"/>
            <consortium name="The Broad Institute Genome Sequencing Center for Infectious Disease"/>
            <person name="Wu L."/>
            <person name="Ma J."/>
        </authorList>
    </citation>
    <scope>NUCLEOTIDE SEQUENCE [LARGE SCALE GENOMIC DNA]</scope>
    <source>
        <strain evidence="3">KCTC 42248</strain>
    </source>
</reference>
<dbReference type="InterPro" id="IPR001279">
    <property type="entry name" value="Metallo-B-lactamas"/>
</dbReference>
<dbReference type="InterPro" id="IPR024884">
    <property type="entry name" value="NAPE-PLD"/>
</dbReference>